<comment type="caution">
    <text evidence="5">The sequence shown here is derived from an EMBL/GenBank/DDBJ whole genome shotgun (WGS) entry which is preliminary data.</text>
</comment>
<dbReference type="SUPFAM" id="SSF111369">
    <property type="entry name" value="HlyD-like secretion proteins"/>
    <property type="match status" value="1"/>
</dbReference>
<evidence type="ECO:0000313" key="6">
    <source>
        <dbReference type="Proteomes" id="UP000447355"/>
    </source>
</evidence>
<dbReference type="Gene3D" id="2.40.50.100">
    <property type="match status" value="1"/>
</dbReference>
<comment type="similarity">
    <text evidence="1">Belongs to the membrane fusion protein (MFP) (TC 8.A.1) family.</text>
</comment>
<reference evidence="5" key="1">
    <citation type="submission" date="2019-12" db="EMBL/GenBank/DDBJ databases">
        <title>Novel species isolated from a subtropical stream in China.</title>
        <authorList>
            <person name="Lu H."/>
        </authorList>
    </citation>
    <scope>NUCLEOTIDE SEQUENCE [LARGE SCALE GENOMIC DNA]</scope>
    <source>
        <strain evidence="5">FT81W</strain>
    </source>
</reference>
<dbReference type="Pfam" id="PF25917">
    <property type="entry name" value="BSH_RND"/>
    <property type="match status" value="1"/>
</dbReference>
<dbReference type="AlphaFoldDB" id="A0A845GKE3"/>
<dbReference type="Gene3D" id="1.10.287.470">
    <property type="entry name" value="Helix hairpin bin"/>
    <property type="match status" value="1"/>
</dbReference>
<feature type="chain" id="PRO_5032696524" evidence="2">
    <location>
        <begin position="23"/>
        <end position="362"/>
    </location>
</feature>
<dbReference type="NCBIfam" id="TIGR01730">
    <property type="entry name" value="RND_mfp"/>
    <property type="match status" value="1"/>
</dbReference>
<dbReference type="Gene3D" id="2.40.30.170">
    <property type="match status" value="1"/>
</dbReference>
<protein>
    <submittedName>
        <fullName evidence="5">Efflux RND transporter periplasmic adaptor subunit</fullName>
    </submittedName>
</protein>
<sequence length="362" mass="37670">MRTRSLCALSAALLMAACARHAPPAATPPKPVKIEVAGDSASQQADSFVGTLRARQRTDLSFETAGRLTLIKADVGDQVRAGQVLAQLDPAPARWRLDKAVAERDAAHATLAERQTWLHQQQALARDGVISPAALQAAQASHQLAASQQAAAEAALATARRDLELTRITAPFDGQVVARSAQPFVDVGQGQTILQLESGNALELVAQLPDAAIAHLKPGMAAQARSGNDRLAVKLERLSGRSDNGSLVQAIFRVEQAPAGIRSGAAVALELPRQGTPTLTLPASAIIAANDAKGASVYLVRDGSVQRRPVGTDGRLLPEGRVAITSGVSIGDQVVVAGTAFLSEGQAVVAHRSQTLLQGAQQ</sequence>
<dbReference type="GO" id="GO:1990281">
    <property type="term" value="C:efflux pump complex"/>
    <property type="evidence" value="ECO:0007669"/>
    <property type="project" value="TreeGrafter"/>
</dbReference>
<name>A0A845GKE3_9BURK</name>
<dbReference type="InterPro" id="IPR058625">
    <property type="entry name" value="MdtA-like_BSH"/>
</dbReference>
<gene>
    <name evidence="5" type="ORF">GTP90_04965</name>
</gene>
<organism evidence="5 6">
    <name type="scientific">Duganella vulcania</name>
    <dbReference type="NCBI Taxonomy" id="2692166"/>
    <lineage>
        <taxon>Bacteria</taxon>
        <taxon>Pseudomonadati</taxon>
        <taxon>Pseudomonadota</taxon>
        <taxon>Betaproteobacteria</taxon>
        <taxon>Burkholderiales</taxon>
        <taxon>Oxalobacteraceae</taxon>
        <taxon>Telluria group</taxon>
        <taxon>Duganella</taxon>
    </lineage>
</organism>
<dbReference type="RefSeq" id="WP_161082450.1">
    <property type="nucleotide sequence ID" value="NZ_WWCX01000003.1"/>
</dbReference>
<feature type="domain" description="YknX-like C-terminal permuted SH3-like" evidence="4">
    <location>
        <begin position="279"/>
        <end position="348"/>
    </location>
</feature>
<evidence type="ECO:0000259" key="4">
    <source>
        <dbReference type="Pfam" id="PF25989"/>
    </source>
</evidence>
<dbReference type="Gene3D" id="2.40.420.20">
    <property type="match status" value="1"/>
</dbReference>
<dbReference type="PANTHER" id="PTHR30469">
    <property type="entry name" value="MULTIDRUG RESISTANCE PROTEIN MDTA"/>
    <property type="match status" value="1"/>
</dbReference>
<evidence type="ECO:0000256" key="2">
    <source>
        <dbReference type="SAM" id="SignalP"/>
    </source>
</evidence>
<dbReference type="GO" id="GO:0015562">
    <property type="term" value="F:efflux transmembrane transporter activity"/>
    <property type="evidence" value="ECO:0007669"/>
    <property type="project" value="TreeGrafter"/>
</dbReference>
<feature type="signal peptide" evidence="2">
    <location>
        <begin position="1"/>
        <end position="22"/>
    </location>
</feature>
<evidence type="ECO:0000313" key="5">
    <source>
        <dbReference type="EMBL" id="MYM93207.1"/>
    </source>
</evidence>
<dbReference type="InterPro" id="IPR006143">
    <property type="entry name" value="RND_pump_MFP"/>
</dbReference>
<accession>A0A845GKE3</accession>
<dbReference type="Proteomes" id="UP000447355">
    <property type="component" value="Unassembled WGS sequence"/>
</dbReference>
<dbReference type="InterPro" id="IPR058637">
    <property type="entry name" value="YknX-like_C"/>
</dbReference>
<keyword evidence="2" id="KW-0732">Signal</keyword>
<dbReference type="EMBL" id="WWCX01000003">
    <property type="protein sequence ID" value="MYM93207.1"/>
    <property type="molecule type" value="Genomic_DNA"/>
</dbReference>
<evidence type="ECO:0000259" key="3">
    <source>
        <dbReference type="Pfam" id="PF25917"/>
    </source>
</evidence>
<proteinExistence type="inferred from homology"/>
<dbReference type="PROSITE" id="PS51257">
    <property type="entry name" value="PROKAR_LIPOPROTEIN"/>
    <property type="match status" value="1"/>
</dbReference>
<dbReference type="Pfam" id="PF25989">
    <property type="entry name" value="YknX_C"/>
    <property type="match status" value="1"/>
</dbReference>
<feature type="domain" description="Multidrug resistance protein MdtA-like barrel-sandwich hybrid" evidence="3">
    <location>
        <begin position="66"/>
        <end position="181"/>
    </location>
</feature>
<evidence type="ECO:0000256" key="1">
    <source>
        <dbReference type="ARBA" id="ARBA00009477"/>
    </source>
</evidence>